<proteinExistence type="predicted"/>
<dbReference type="EMBL" id="MU971374">
    <property type="protein sequence ID" value="KAK9237103.1"/>
    <property type="molecule type" value="Genomic_DNA"/>
</dbReference>
<comment type="caution">
    <text evidence="1">The sequence shown here is derived from an EMBL/GenBank/DDBJ whole genome shotgun (WGS) entry which is preliminary data.</text>
</comment>
<protein>
    <submittedName>
        <fullName evidence="1">Uncharacterized protein</fullName>
    </submittedName>
</protein>
<dbReference type="Proteomes" id="UP001433508">
    <property type="component" value="Unassembled WGS sequence"/>
</dbReference>
<gene>
    <name evidence="1" type="ORF">V1525DRAFT_404962</name>
</gene>
<organism evidence="1 2">
    <name type="scientific">Lipomyces kononenkoae</name>
    <name type="common">Yeast</name>
    <dbReference type="NCBI Taxonomy" id="34357"/>
    <lineage>
        <taxon>Eukaryota</taxon>
        <taxon>Fungi</taxon>
        <taxon>Dikarya</taxon>
        <taxon>Ascomycota</taxon>
        <taxon>Saccharomycotina</taxon>
        <taxon>Lipomycetes</taxon>
        <taxon>Lipomycetales</taxon>
        <taxon>Lipomycetaceae</taxon>
        <taxon>Lipomyces</taxon>
    </lineage>
</organism>
<keyword evidence="2" id="KW-1185">Reference proteome</keyword>
<name>A0ACC3SZP8_LIPKO</name>
<sequence length="250" mass="27105">MTNKAMGGTLPPGTAAPLQSSCVTCFKESPVYKCPGCLVRYCSVACFNTHKSRSGCPGMRDVKDAVVRYISRTEIMGRQGYSSGNMPENEEERRKMQVLRDRDYNFLSLLERRIGVQRNIAQDALRRGTRRVRGRGSRRGGRGGRGNISRARKGVPRQSVASIDKSQEDSSPSDDDSDGAHGSSDSSDESRASKASVADVSSNRPTLNLEAESSDDDGPPEEASSHVSTAIIEDASGKLSEHNTENEGCR</sequence>
<reference evidence="2" key="1">
    <citation type="journal article" date="2024" name="Front. Bioeng. Biotechnol.">
        <title>Genome-scale model development and genomic sequencing of the oleaginous clade Lipomyces.</title>
        <authorList>
            <person name="Czajka J.J."/>
            <person name="Han Y."/>
            <person name="Kim J."/>
            <person name="Mondo S.J."/>
            <person name="Hofstad B.A."/>
            <person name="Robles A."/>
            <person name="Haridas S."/>
            <person name="Riley R."/>
            <person name="LaButti K."/>
            <person name="Pangilinan J."/>
            <person name="Andreopoulos W."/>
            <person name="Lipzen A."/>
            <person name="Yan J."/>
            <person name="Wang M."/>
            <person name="Ng V."/>
            <person name="Grigoriev I.V."/>
            <person name="Spatafora J.W."/>
            <person name="Magnuson J.K."/>
            <person name="Baker S.E."/>
            <person name="Pomraning K.R."/>
        </authorList>
    </citation>
    <scope>NUCLEOTIDE SEQUENCE [LARGE SCALE GENOMIC DNA]</scope>
    <source>
        <strain evidence="2">CBS 7786</strain>
    </source>
</reference>
<accession>A0ACC3SZP8</accession>
<evidence type="ECO:0000313" key="2">
    <source>
        <dbReference type="Proteomes" id="UP001433508"/>
    </source>
</evidence>
<evidence type="ECO:0000313" key="1">
    <source>
        <dbReference type="EMBL" id="KAK9237103.1"/>
    </source>
</evidence>